<organism evidence="1 2">
    <name type="scientific">Streblomastix strix</name>
    <dbReference type="NCBI Taxonomy" id="222440"/>
    <lineage>
        <taxon>Eukaryota</taxon>
        <taxon>Metamonada</taxon>
        <taxon>Preaxostyla</taxon>
        <taxon>Oxymonadida</taxon>
        <taxon>Streblomastigidae</taxon>
        <taxon>Streblomastix</taxon>
    </lineage>
</organism>
<reference evidence="1 2" key="1">
    <citation type="submission" date="2019-03" db="EMBL/GenBank/DDBJ databases">
        <title>Single cell metagenomics reveals metabolic interactions within the superorganism composed of flagellate Streblomastix strix and complex community of Bacteroidetes bacteria on its surface.</title>
        <authorList>
            <person name="Treitli S.C."/>
            <person name="Kolisko M."/>
            <person name="Husnik F."/>
            <person name="Keeling P."/>
            <person name="Hampl V."/>
        </authorList>
    </citation>
    <scope>NUCLEOTIDE SEQUENCE [LARGE SCALE GENOMIC DNA]</scope>
    <source>
        <strain evidence="1">ST1C</strain>
    </source>
</reference>
<evidence type="ECO:0000313" key="1">
    <source>
        <dbReference type="EMBL" id="KAA6381088.1"/>
    </source>
</evidence>
<dbReference type="AlphaFoldDB" id="A0A5J4VEQ8"/>
<evidence type="ECO:0000313" key="2">
    <source>
        <dbReference type="Proteomes" id="UP000324800"/>
    </source>
</evidence>
<dbReference type="Proteomes" id="UP000324800">
    <property type="component" value="Unassembled WGS sequence"/>
</dbReference>
<protein>
    <submittedName>
        <fullName evidence="1">Uncharacterized protein</fullName>
    </submittedName>
</protein>
<dbReference type="EMBL" id="SNRW01007531">
    <property type="protein sequence ID" value="KAA6381088.1"/>
    <property type="molecule type" value="Genomic_DNA"/>
</dbReference>
<accession>A0A5J4VEQ8</accession>
<gene>
    <name evidence="1" type="ORF">EZS28_023384</name>
</gene>
<sequence>MEGLLMNVQGGYESIIAVAEACEIQIYIYTQQGTVTKVNFRNVYRKERSQMIEMKKQNYEIEYEKLSKEEKIELEIKSSNQSIAQTISSDIRESTNEYTGLFPKNDDKVLEMEDVNNDSLNPTFENGRLSAKSPQSFRVLTQLSENNSDEKVDEQSE</sequence>
<name>A0A5J4VEQ8_9EUKA</name>
<proteinExistence type="predicted"/>
<comment type="caution">
    <text evidence="1">The sequence shown here is derived from an EMBL/GenBank/DDBJ whole genome shotgun (WGS) entry which is preliminary data.</text>
</comment>